<dbReference type="KEGG" id="aaeo:BJI67_14015"/>
<gene>
    <name evidence="1" type="ORF">BJI67_14015</name>
</gene>
<reference evidence="1 2" key="1">
    <citation type="submission" date="2016-09" db="EMBL/GenBank/DDBJ databases">
        <title>Acidihalobacter prosperus V6 (DSM14174).</title>
        <authorList>
            <person name="Khaleque H.N."/>
            <person name="Ramsay J.P."/>
            <person name="Murphy R.J.T."/>
            <person name="Kaksonen A.H."/>
            <person name="Boxall N.J."/>
            <person name="Watkin E.L.J."/>
        </authorList>
    </citation>
    <scope>NUCLEOTIDE SEQUENCE [LARGE SCALE GENOMIC DNA]</scope>
    <source>
        <strain evidence="1 2">V6</strain>
    </source>
</reference>
<dbReference type="EMBL" id="CP017448">
    <property type="protein sequence ID" value="AOV18029.1"/>
    <property type="molecule type" value="Genomic_DNA"/>
</dbReference>
<accession>A0A1D8KAN5</accession>
<name>A0A1D8KAN5_9GAMM</name>
<keyword evidence="2" id="KW-1185">Reference proteome</keyword>
<organism evidence="1 2">
    <name type="scientific">Acidihalobacter aeolianus</name>
    <dbReference type="NCBI Taxonomy" id="2792603"/>
    <lineage>
        <taxon>Bacteria</taxon>
        <taxon>Pseudomonadati</taxon>
        <taxon>Pseudomonadota</taxon>
        <taxon>Gammaproteobacteria</taxon>
        <taxon>Chromatiales</taxon>
        <taxon>Ectothiorhodospiraceae</taxon>
        <taxon>Acidihalobacter</taxon>
    </lineage>
</organism>
<evidence type="ECO:0000313" key="2">
    <source>
        <dbReference type="Proteomes" id="UP000095342"/>
    </source>
</evidence>
<dbReference type="RefSeq" id="WP_070073559.1">
    <property type="nucleotide sequence ID" value="NZ_CP017448.1"/>
</dbReference>
<protein>
    <submittedName>
        <fullName evidence="1">Uncharacterized protein</fullName>
    </submittedName>
</protein>
<sequence length="135" mass="15516">MLTPKGQDEILKLVESDLVQGWDEADRTLRNVVRMLLCQRLDLLRLYFLPAAWQRITTLERRLAANVILAAMQTAVVTANGAPPVTHWAQARFYLSTRSRRYADMARDWCAQHPEACPERYRTPPQRNRLAGPDA</sequence>
<evidence type="ECO:0000313" key="1">
    <source>
        <dbReference type="EMBL" id="AOV18029.1"/>
    </source>
</evidence>
<dbReference type="Proteomes" id="UP000095342">
    <property type="component" value="Chromosome"/>
</dbReference>
<dbReference type="AlphaFoldDB" id="A0A1D8KAN5"/>
<proteinExistence type="predicted"/>